<evidence type="ECO:0000313" key="1">
    <source>
        <dbReference type="EMBL" id="CAL1526432.1"/>
    </source>
</evidence>
<keyword evidence="2" id="KW-1185">Reference proteome</keyword>
<gene>
    <name evidence="1" type="ORF">GSLYS_00000609001</name>
</gene>
<evidence type="ECO:0000313" key="2">
    <source>
        <dbReference type="Proteomes" id="UP001497497"/>
    </source>
</evidence>
<feature type="non-terminal residue" evidence="1">
    <location>
        <position position="112"/>
    </location>
</feature>
<organism evidence="1 2">
    <name type="scientific">Lymnaea stagnalis</name>
    <name type="common">Great pond snail</name>
    <name type="synonym">Helix stagnalis</name>
    <dbReference type="NCBI Taxonomy" id="6523"/>
    <lineage>
        <taxon>Eukaryota</taxon>
        <taxon>Metazoa</taxon>
        <taxon>Spiralia</taxon>
        <taxon>Lophotrochozoa</taxon>
        <taxon>Mollusca</taxon>
        <taxon>Gastropoda</taxon>
        <taxon>Heterobranchia</taxon>
        <taxon>Euthyneura</taxon>
        <taxon>Panpulmonata</taxon>
        <taxon>Hygrophila</taxon>
        <taxon>Lymnaeoidea</taxon>
        <taxon>Lymnaeidae</taxon>
        <taxon>Lymnaea</taxon>
    </lineage>
</organism>
<proteinExistence type="predicted"/>
<comment type="caution">
    <text evidence="1">The sequence shown here is derived from an EMBL/GenBank/DDBJ whole genome shotgun (WGS) entry which is preliminary data.</text>
</comment>
<dbReference type="EMBL" id="CAXITT010000005">
    <property type="protein sequence ID" value="CAL1526432.1"/>
    <property type="molecule type" value="Genomic_DNA"/>
</dbReference>
<name>A0AAV2H0V9_LYMST</name>
<sequence length="112" mass="13151">RRTRRRDSVATRSFVLSSFKRGSYHNRASLSAGQPLRSATRLSCSESFDTKQESWSTRLKRRVLRFLGRRHKDRNLVRPPTPPFIVRHNCSTESQRLGNDHLELSMKLRDKN</sequence>
<reference evidence="1 2" key="1">
    <citation type="submission" date="2024-04" db="EMBL/GenBank/DDBJ databases">
        <authorList>
            <consortium name="Genoscope - CEA"/>
            <person name="William W."/>
        </authorList>
    </citation>
    <scope>NUCLEOTIDE SEQUENCE [LARGE SCALE GENOMIC DNA]</scope>
</reference>
<protein>
    <submittedName>
        <fullName evidence="1">Uncharacterized protein</fullName>
    </submittedName>
</protein>
<dbReference type="Proteomes" id="UP001497497">
    <property type="component" value="Unassembled WGS sequence"/>
</dbReference>
<dbReference type="AlphaFoldDB" id="A0AAV2H0V9"/>
<feature type="non-terminal residue" evidence="1">
    <location>
        <position position="1"/>
    </location>
</feature>
<accession>A0AAV2H0V9</accession>